<feature type="transmembrane region" description="Helical" evidence="1">
    <location>
        <begin position="280"/>
        <end position="300"/>
    </location>
</feature>
<organism evidence="3 4">
    <name type="scientific">Effrenium voratum</name>
    <dbReference type="NCBI Taxonomy" id="2562239"/>
    <lineage>
        <taxon>Eukaryota</taxon>
        <taxon>Sar</taxon>
        <taxon>Alveolata</taxon>
        <taxon>Dinophyceae</taxon>
        <taxon>Suessiales</taxon>
        <taxon>Symbiodiniaceae</taxon>
        <taxon>Effrenium</taxon>
    </lineage>
</organism>
<dbReference type="GO" id="GO:0000271">
    <property type="term" value="P:polysaccharide biosynthetic process"/>
    <property type="evidence" value="ECO:0007669"/>
    <property type="project" value="TreeGrafter"/>
</dbReference>
<name>A0AA36J077_9DINO</name>
<dbReference type="GO" id="GO:0016747">
    <property type="term" value="F:acyltransferase activity, transferring groups other than amino-acyl groups"/>
    <property type="evidence" value="ECO:0007669"/>
    <property type="project" value="InterPro"/>
</dbReference>
<evidence type="ECO:0000313" key="4">
    <source>
        <dbReference type="Proteomes" id="UP001178507"/>
    </source>
</evidence>
<feature type="transmembrane region" description="Helical" evidence="1">
    <location>
        <begin position="430"/>
        <end position="450"/>
    </location>
</feature>
<dbReference type="EMBL" id="CAUJNA010003259">
    <property type="protein sequence ID" value="CAJ1397202.1"/>
    <property type="molecule type" value="Genomic_DNA"/>
</dbReference>
<dbReference type="AlphaFoldDB" id="A0AA36J077"/>
<feature type="transmembrane region" description="Helical" evidence="1">
    <location>
        <begin position="249"/>
        <end position="268"/>
    </location>
</feature>
<feature type="transmembrane region" description="Helical" evidence="1">
    <location>
        <begin position="462"/>
        <end position="483"/>
    </location>
</feature>
<sequence length="493" mass="54849">MDSEFNSRAYEHLFQSLPDLGQEAPPLGPQPLSWEHDTATSICLVAILSLTAAANLIFFMPRAVSAREGLNGTAGTALNGATAASGLMKGRVDTLALTGLRGFAALHVAVGHYASASPLHVDLIGGASMSFFYLLSGFVMTLGYAKDLLAVAGILLFAQDDSSNFRDFNKKRFWRNRFARLFPMYMLTNVAIFLVMHYLGDNAMEGMSSGKFDMNLVFTILGLNMWIYPLDAWLPQTQQIELPSNLVTWTVQTMAVFYLIFPSMLPWLKAVRRRKLTVHLLFWLQATTFMAIVCLGLFGIDNFNWAYWTARAWPLSRVPVFAMGCLAAVERLHGGGNFTPFCCRGDAQAGDYGRRATILGFSYILLLALAVGINQVPLTDRYWMSVREAMVRSSWEAFVPLLFIDLILALTHCGDSGILARACRSKPMEWMGEIAMSFYMIHFGLLMTVLMGTKIGYAEVPWWLLFSCFAGALLAGWLLTRFVEDPSRKCLRG</sequence>
<feature type="transmembrane region" description="Helical" evidence="1">
    <location>
        <begin position="212"/>
        <end position="229"/>
    </location>
</feature>
<evidence type="ECO:0000259" key="2">
    <source>
        <dbReference type="Pfam" id="PF01757"/>
    </source>
</evidence>
<keyword evidence="1" id="KW-0472">Membrane</keyword>
<comment type="caution">
    <text evidence="3">The sequence shown here is derived from an EMBL/GenBank/DDBJ whole genome shotgun (WGS) entry which is preliminary data.</text>
</comment>
<dbReference type="Pfam" id="PF01757">
    <property type="entry name" value="Acyl_transf_3"/>
    <property type="match status" value="1"/>
</dbReference>
<keyword evidence="4" id="KW-1185">Reference proteome</keyword>
<reference evidence="3" key="1">
    <citation type="submission" date="2023-08" db="EMBL/GenBank/DDBJ databases">
        <authorList>
            <person name="Chen Y."/>
            <person name="Shah S."/>
            <person name="Dougan E. K."/>
            <person name="Thang M."/>
            <person name="Chan C."/>
        </authorList>
    </citation>
    <scope>NUCLEOTIDE SEQUENCE</scope>
</reference>
<proteinExistence type="predicted"/>
<feature type="transmembrane region" description="Helical" evidence="1">
    <location>
        <begin position="39"/>
        <end position="59"/>
    </location>
</feature>
<dbReference type="GO" id="GO:0016020">
    <property type="term" value="C:membrane"/>
    <property type="evidence" value="ECO:0007669"/>
    <property type="project" value="TreeGrafter"/>
</dbReference>
<evidence type="ECO:0000256" key="1">
    <source>
        <dbReference type="SAM" id="Phobius"/>
    </source>
</evidence>
<feature type="transmembrane region" description="Helical" evidence="1">
    <location>
        <begin position="358"/>
        <end position="377"/>
    </location>
</feature>
<feature type="domain" description="Acyltransferase 3" evidence="2">
    <location>
        <begin position="96"/>
        <end position="481"/>
    </location>
</feature>
<dbReference type="PANTHER" id="PTHR23028:SF53">
    <property type="entry name" value="ACYL_TRANSF_3 DOMAIN-CONTAINING PROTEIN"/>
    <property type="match status" value="1"/>
</dbReference>
<keyword evidence="1" id="KW-0812">Transmembrane</keyword>
<accession>A0AA36J077</accession>
<keyword evidence="1" id="KW-1133">Transmembrane helix</keyword>
<dbReference type="InterPro" id="IPR050879">
    <property type="entry name" value="Acyltransferase_3"/>
</dbReference>
<gene>
    <name evidence="3" type="ORF">EVOR1521_LOCUS21266</name>
</gene>
<dbReference type="Proteomes" id="UP001178507">
    <property type="component" value="Unassembled WGS sequence"/>
</dbReference>
<dbReference type="PANTHER" id="PTHR23028">
    <property type="entry name" value="ACETYLTRANSFERASE"/>
    <property type="match status" value="1"/>
</dbReference>
<dbReference type="InterPro" id="IPR002656">
    <property type="entry name" value="Acyl_transf_3_dom"/>
</dbReference>
<evidence type="ECO:0000313" key="3">
    <source>
        <dbReference type="EMBL" id="CAJ1397202.1"/>
    </source>
</evidence>
<feature type="transmembrane region" description="Helical" evidence="1">
    <location>
        <begin position="178"/>
        <end position="200"/>
    </location>
</feature>
<feature type="transmembrane region" description="Helical" evidence="1">
    <location>
        <begin position="397"/>
        <end position="418"/>
    </location>
</feature>
<protein>
    <recommendedName>
        <fullName evidence="2">Acyltransferase 3 domain-containing protein</fullName>
    </recommendedName>
</protein>
<feature type="transmembrane region" description="Helical" evidence="1">
    <location>
        <begin position="131"/>
        <end position="158"/>
    </location>
</feature>